<reference evidence="1 2" key="1">
    <citation type="submission" date="2015-05" db="EMBL/GenBank/DDBJ databases">
        <title>Distinctive expansion of gene families associated with plant cell wall degradation and secondary metabolism in the genomes of grapevine trunk pathogens.</title>
        <authorList>
            <person name="Lawrence D.P."/>
            <person name="Travadon R."/>
            <person name="Rolshausen P.E."/>
            <person name="Baumgartner K."/>
        </authorList>
    </citation>
    <scope>NUCLEOTIDE SEQUENCE [LARGE SCALE GENOMIC DNA]</scope>
    <source>
        <strain evidence="1">UCRPC4</strain>
    </source>
</reference>
<name>A0A0G2ERG9_PHACM</name>
<accession>A0A0G2ERG9</accession>
<dbReference type="AlphaFoldDB" id="A0A0G2ERG9"/>
<dbReference type="Proteomes" id="UP000053317">
    <property type="component" value="Unassembled WGS sequence"/>
</dbReference>
<organism evidence="1 2">
    <name type="scientific">Phaeomoniella chlamydospora</name>
    <name type="common">Phaeoacremonium chlamydosporum</name>
    <dbReference type="NCBI Taxonomy" id="158046"/>
    <lineage>
        <taxon>Eukaryota</taxon>
        <taxon>Fungi</taxon>
        <taxon>Dikarya</taxon>
        <taxon>Ascomycota</taxon>
        <taxon>Pezizomycotina</taxon>
        <taxon>Eurotiomycetes</taxon>
        <taxon>Chaetothyriomycetidae</taxon>
        <taxon>Phaeomoniellales</taxon>
        <taxon>Phaeomoniellaceae</taxon>
        <taxon>Phaeomoniella</taxon>
    </lineage>
</organism>
<gene>
    <name evidence="1" type="ORF">UCRPC4_g01830</name>
</gene>
<dbReference type="EMBL" id="LCWF01000042">
    <property type="protein sequence ID" value="KKY25352.1"/>
    <property type="molecule type" value="Genomic_DNA"/>
</dbReference>
<comment type="caution">
    <text evidence="1">The sequence shown here is derived from an EMBL/GenBank/DDBJ whole genome shotgun (WGS) entry which is preliminary data.</text>
</comment>
<protein>
    <submittedName>
        <fullName evidence="1">Uncharacterized protein</fullName>
    </submittedName>
</protein>
<proteinExistence type="predicted"/>
<keyword evidence="2" id="KW-1185">Reference proteome</keyword>
<evidence type="ECO:0000313" key="1">
    <source>
        <dbReference type="EMBL" id="KKY25352.1"/>
    </source>
</evidence>
<reference evidence="1 2" key="2">
    <citation type="submission" date="2015-05" db="EMBL/GenBank/DDBJ databases">
        <authorList>
            <person name="Morales-Cruz A."/>
            <person name="Amrine K.C."/>
            <person name="Cantu D."/>
        </authorList>
    </citation>
    <scope>NUCLEOTIDE SEQUENCE [LARGE SCALE GENOMIC DNA]</scope>
    <source>
        <strain evidence="1">UCRPC4</strain>
    </source>
</reference>
<sequence>MQSDESAMEAEALTEDLGRLAGLGPDNGDNVLRDIVCEHVNSLTSLIRDNKGDAYKDDDVYDDLGGFIVNWARLGLKLAERLSDDKDVNKLATARIDKEIELTDGSETKVLDETQNKRKILK</sequence>
<evidence type="ECO:0000313" key="2">
    <source>
        <dbReference type="Proteomes" id="UP000053317"/>
    </source>
</evidence>